<dbReference type="AlphaFoldDB" id="A0A1G2K2C9"/>
<proteinExistence type="predicted"/>
<protein>
    <submittedName>
        <fullName evidence="1">Uncharacterized protein</fullName>
    </submittedName>
</protein>
<organism evidence="1 2">
    <name type="scientific">Candidatus Sungbacteria bacterium RIFCSPHIGHO2_01_FULL_47_32</name>
    <dbReference type="NCBI Taxonomy" id="1802264"/>
    <lineage>
        <taxon>Bacteria</taxon>
        <taxon>Candidatus Sungiibacteriota</taxon>
    </lineage>
</organism>
<reference evidence="1 2" key="1">
    <citation type="journal article" date="2016" name="Nat. Commun.">
        <title>Thousands of microbial genomes shed light on interconnected biogeochemical processes in an aquifer system.</title>
        <authorList>
            <person name="Anantharaman K."/>
            <person name="Brown C.T."/>
            <person name="Hug L.A."/>
            <person name="Sharon I."/>
            <person name="Castelle C.J."/>
            <person name="Probst A.J."/>
            <person name="Thomas B.C."/>
            <person name="Singh A."/>
            <person name="Wilkins M.J."/>
            <person name="Karaoz U."/>
            <person name="Brodie E.L."/>
            <person name="Williams K.H."/>
            <person name="Hubbard S.S."/>
            <person name="Banfield J.F."/>
        </authorList>
    </citation>
    <scope>NUCLEOTIDE SEQUENCE [LARGE SCALE GENOMIC DNA]</scope>
</reference>
<sequence>MLDEPAKPMTILIFGNPDLLQDSVPLKILPRLSKQFPKIEFKVIDPNEDWSIPEDITVIDTVINIKEPKIFSDIESFSLPPRLTMHDFDALTNMKYLKKIGKIKKIKIIGIPPEMPEDTVLEFLTATLRSSQP</sequence>
<dbReference type="Proteomes" id="UP000177152">
    <property type="component" value="Unassembled WGS sequence"/>
</dbReference>
<dbReference type="EMBL" id="MHQC01000056">
    <property type="protein sequence ID" value="OGZ93589.1"/>
    <property type="molecule type" value="Genomic_DNA"/>
</dbReference>
<evidence type="ECO:0000313" key="1">
    <source>
        <dbReference type="EMBL" id="OGZ93589.1"/>
    </source>
</evidence>
<name>A0A1G2K2C9_9BACT</name>
<accession>A0A1G2K2C9</accession>
<evidence type="ECO:0000313" key="2">
    <source>
        <dbReference type="Proteomes" id="UP000177152"/>
    </source>
</evidence>
<comment type="caution">
    <text evidence="1">The sequence shown here is derived from an EMBL/GenBank/DDBJ whole genome shotgun (WGS) entry which is preliminary data.</text>
</comment>
<gene>
    <name evidence="1" type="ORF">A2633_04495</name>
</gene>